<reference evidence="2 3" key="1">
    <citation type="submission" date="2021-06" db="EMBL/GenBank/DDBJ databases">
        <authorList>
            <person name="Kallberg Y."/>
            <person name="Tangrot J."/>
            <person name="Rosling A."/>
        </authorList>
    </citation>
    <scope>NUCLEOTIDE SEQUENCE [LARGE SCALE GENOMIC DNA]</scope>
    <source>
        <strain evidence="2 3">120-4 pot B 10/14</strain>
    </source>
</reference>
<comment type="caution">
    <text evidence="2">The sequence shown here is derived from an EMBL/GenBank/DDBJ whole genome shotgun (WGS) entry which is preliminary data.</text>
</comment>
<gene>
    <name evidence="2" type="ORF">GMARGA_LOCUS26556</name>
</gene>
<organism evidence="2 3">
    <name type="scientific">Gigaspora margarita</name>
    <dbReference type="NCBI Taxonomy" id="4874"/>
    <lineage>
        <taxon>Eukaryota</taxon>
        <taxon>Fungi</taxon>
        <taxon>Fungi incertae sedis</taxon>
        <taxon>Mucoromycota</taxon>
        <taxon>Glomeromycotina</taxon>
        <taxon>Glomeromycetes</taxon>
        <taxon>Diversisporales</taxon>
        <taxon>Gigasporaceae</taxon>
        <taxon>Gigaspora</taxon>
    </lineage>
</organism>
<feature type="region of interest" description="Disordered" evidence="1">
    <location>
        <begin position="1"/>
        <end position="59"/>
    </location>
</feature>
<protein>
    <submittedName>
        <fullName evidence="2">15570_t:CDS:1</fullName>
    </submittedName>
</protein>
<evidence type="ECO:0000313" key="2">
    <source>
        <dbReference type="EMBL" id="CAG8816484.1"/>
    </source>
</evidence>
<feature type="non-terminal residue" evidence="2">
    <location>
        <position position="1"/>
    </location>
</feature>
<feature type="non-terminal residue" evidence="2">
    <location>
        <position position="239"/>
    </location>
</feature>
<name>A0ABN7W5A3_GIGMA</name>
<sequence>STSTDKEIEYVRKPNSYSDHKHENMQTDAISHETQTESNKGALNEESTYNESTCPDEEMVTELSDPLRDELSDLYGIAGNKVNLLLVTAENNASIGDLQASMLSQVSNIELDNFKIVMHKKLNVRKASSTIKKEGKRKISYKRAEFEEIERYEKVEEEGIINILGYEIKSYHLRHIEKNKNREYPWCREKIQRIEHFSYSCSCIYTTYRWSEELLMPEAAIKQLEYNYIRFVDLTRGWE</sequence>
<keyword evidence="3" id="KW-1185">Reference proteome</keyword>
<evidence type="ECO:0000256" key="1">
    <source>
        <dbReference type="SAM" id="MobiDB-lite"/>
    </source>
</evidence>
<dbReference type="EMBL" id="CAJVQB010031125">
    <property type="protein sequence ID" value="CAG8816484.1"/>
    <property type="molecule type" value="Genomic_DNA"/>
</dbReference>
<feature type="compositionally biased region" description="Polar residues" evidence="1">
    <location>
        <begin position="36"/>
        <end position="53"/>
    </location>
</feature>
<feature type="compositionally biased region" description="Basic and acidic residues" evidence="1">
    <location>
        <begin position="1"/>
        <end position="35"/>
    </location>
</feature>
<proteinExistence type="predicted"/>
<dbReference type="Proteomes" id="UP000789901">
    <property type="component" value="Unassembled WGS sequence"/>
</dbReference>
<accession>A0ABN7W5A3</accession>
<evidence type="ECO:0000313" key="3">
    <source>
        <dbReference type="Proteomes" id="UP000789901"/>
    </source>
</evidence>